<evidence type="ECO:0000313" key="2">
    <source>
        <dbReference type="EMBL" id="PNT67366.1"/>
    </source>
</evidence>
<gene>
    <name evidence="2" type="ORF">BRADI_3g26236v3</name>
</gene>
<sequence length="158" mass="17142">MGPPLATLSEEPGGGVGEEEARARRKTGLHAALHRWAQGAHPAPLPLRGPPETLGRPPRAPLRPRLPPLSRPRPPASPSPCVVVGAVHNRAVQGDDGVRQDRGRRREEHVRGGAGPDGHGARPRRTRGLLCRVAARAGHVARRDGRHGARRRRRLRRP</sequence>
<reference evidence="2 3" key="1">
    <citation type="journal article" date="2010" name="Nature">
        <title>Genome sequencing and analysis of the model grass Brachypodium distachyon.</title>
        <authorList>
            <consortium name="International Brachypodium Initiative"/>
        </authorList>
    </citation>
    <scope>NUCLEOTIDE SEQUENCE [LARGE SCALE GENOMIC DNA]</scope>
    <source>
        <strain evidence="2 3">Bd21</strain>
    </source>
</reference>
<dbReference type="Proteomes" id="UP000008810">
    <property type="component" value="Chromosome 3"/>
</dbReference>
<feature type="region of interest" description="Disordered" evidence="1">
    <location>
        <begin position="1"/>
        <end position="158"/>
    </location>
</feature>
<keyword evidence="4" id="KW-1185">Reference proteome</keyword>
<protein>
    <submittedName>
        <fullName evidence="2 3">Uncharacterized protein</fullName>
    </submittedName>
</protein>
<reference evidence="3" key="3">
    <citation type="submission" date="2018-08" db="UniProtKB">
        <authorList>
            <consortium name="EnsemblPlants"/>
        </authorList>
    </citation>
    <scope>IDENTIFICATION</scope>
    <source>
        <strain evidence="3">cv. Bd21</strain>
    </source>
</reference>
<accession>A0A2K2CZB7</accession>
<evidence type="ECO:0000313" key="4">
    <source>
        <dbReference type="Proteomes" id="UP000008810"/>
    </source>
</evidence>
<reference evidence="2" key="2">
    <citation type="submission" date="2017-06" db="EMBL/GenBank/DDBJ databases">
        <title>WGS assembly of Brachypodium distachyon.</title>
        <authorList>
            <consortium name="The International Brachypodium Initiative"/>
            <person name="Lucas S."/>
            <person name="Harmon-Smith M."/>
            <person name="Lail K."/>
            <person name="Tice H."/>
            <person name="Grimwood J."/>
            <person name="Bruce D."/>
            <person name="Barry K."/>
            <person name="Shu S."/>
            <person name="Lindquist E."/>
            <person name="Wang M."/>
            <person name="Pitluck S."/>
            <person name="Vogel J.P."/>
            <person name="Garvin D.F."/>
            <person name="Mockler T.C."/>
            <person name="Schmutz J."/>
            <person name="Rokhsar D."/>
            <person name="Bevan M.W."/>
        </authorList>
    </citation>
    <scope>NUCLEOTIDE SEQUENCE</scope>
    <source>
        <strain evidence="2">Bd21</strain>
    </source>
</reference>
<organism evidence="2">
    <name type="scientific">Brachypodium distachyon</name>
    <name type="common">Purple false brome</name>
    <name type="synonym">Trachynia distachya</name>
    <dbReference type="NCBI Taxonomy" id="15368"/>
    <lineage>
        <taxon>Eukaryota</taxon>
        <taxon>Viridiplantae</taxon>
        <taxon>Streptophyta</taxon>
        <taxon>Embryophyta</taxon>
        <taxon>Tracheophyta</taxon>
        <taxon>Spermatophyta</taxon>
        <taxon>Magnoliopsida</taxon>
        <taxon>Liliopsida</taxon>
        <taxon>Poales</taxon>
        <taxon>Poaceae</taxon>
        <taxon>BOP clade</taxon>
        <taxon>Pooideae</taxon>
        <taxon>Stipodae</taxon>
        <taxon>Brachypodieae</taxon>
        <taxon>Brachypodium</taxon>
    </lineage>
</organism>
<dbReference type="InParanoid" id="A0A2K2CZB7"/>
<dbReference type="EnsemblPlants" id="PNT67366">
    <property type="protein sequence ID" value="PNT67366"/>
    <property type="gene ID" value="BRADI_3g26236v3"/>
</dbReference>
<feature type="compositionally biased region" description="Pro residues" evidence="1">
    <location>
        <begin position="58"/>
        <end position="78"/>
    </location>
</feature>
<evidence type="ECO:0000256" key="1">
    <source>
        <dbReference type="SAM" id="MobiDB-lite"/>
    </source>
</evidence>
<evidence type="ECO:0000313" key="3">
    <source>
        <dbReference type="EnsemblPlants" id="PNT67366"/>
    </source>
</evidence>
<feature type="compositionally biased region" description="Basic residues" evidence="1">
    <location>
        <begin position="148"/>
        <end position="158"/>
    </location>
</feature>
<dbReference type="EMBL" id="CM000882">
    <property type="protein sequence ID" value="PNT67366.1"/>
    <property type="molecule type" value="Genomic_DNA"/>
</dbReference>
<feature type="compositionally biased region" description="Basic and acidic residues" evidence="1">
    <location>
        <begin position="96"/>
        <end position="111"/>
    </location>
</feature>
<dbReference type="Gramene" id="PNT67366">
    <property type="protein sequence ID" value="PNT67366"/>
    <property type="gene ID" value="BRADI_3g26236v3"/>
</dbReference>
<proteinExistence type="predicted"/>
<dbReference type="AlphaFoldDB" id="A0A2K2CZB7"/>
<name>A0A2K2CZB7_BRADI</name>
<feature type="non-terminal residue" evidence="2">
    <location>
        <position position="158"/>
    </location>
</feature>